<keyword evidence="5 8" id="KW-0547">Nucleotide-binding</keyword>
<dbReference type="HAMAP" id="MF_03035">
    <property type="entry name" value="Clp1"/>
    <property type="match status" value="1"/>
</dbReference>
<feature type="domain" description="Clp1 N-terminal" evidence="12">
    <location>
        <begin position="14"/>
        <end position="104"/>
    </location>
</feature>
<dbReference type="GO" id="GO:0005849">
    <property type="term" value="C:mRNA cleavage factor complex"/>
    <property type="evidence" value="ECO:0007669"/>
    <property type="project" value="UniProtKB-UniRule"/>
</dbReference>
<keyword evidence="6 8" id="KW-0067">ATP-binding</keyword>
<dbReference type="InterPro" id="IPR045116">
    <property type="entry name" value="Clp1/Grc3"/>
</dbReference>
<evidence type="ECO:0000256" key="9">
    <source>
        <dbReference type="SAM" id="MobiDB-lite"/>
    </source>
</evidence>
<evidence type="ECO:0000256" key="6">
    <source>
        <dbReference type="ARBA" id="ARBA00022840"/>
    </source>
</evidence>
<dbReference type="Pfam" id="PF06807">
    <property type="entry name" value="Clp1"/>
    <property type="match status" value="1"/>
</dbReference>
<feature type="transmembrane region" description="Helical" evidence="10">
    <location>
        <begin position="588"/>
        <end position="608"/>
    </location>
</feature>
<dbReference type="AlphaFoldDB" id="A0A0F7SQ85"/>
<feature type="region of interest" description="Disordered" evidence="9">
    <location>
        <begin position="806"/>
        <end position="902"/>
    </location>
</feature>
<dbReference type="GO" id="GO:0031124">
    <property type="term" value="P:mRNA 3'-end processing"/>
    <property type="evidence" value="ECO:0007669"/>
    <property type="project" value="UniProtKB-UniRule"/>
</dbReference>
<feature type="transmembrane region" description="Helical" evidence="10">
    <location>
        <begin position="746"/>
        <end position="763"/>
    </location>
</feature>
<feature type="compositionally biased region" description="Low complexity" evidence="9">
    <location>
        <begin position="821"/>
        <end position="846"/>
    </location>
</feature>
<dbReference type="GO" id="GO:0006388">
    <property type="term" value="P:tRNA splicing, via endonucleolytic cleavage and ligation"/>
    <property type="evidence" value="ECO:0007669"/>
    <property type="project" value="TreeGrafter"/>
</dbReference>
<dbReference type="GO" id="GO:0005524">
    <property type="term" value="F:ATP binding"/>
    <property type="evidence" value="ECO:0007669"/>
    <property type="project" value="UniProtKB-UniRule"/>
</dbReference>
<keyword evidence="7 8" id="KW-0539">Nucleus</keyword>
<comment type="similarity">
    <text evidence="8">Belongs to the Clp1 family. Clp1 subfamily.</text>
</comment>
<evidence type="ECO:0000256" key="7">
    <source>
        <dbReference type="ARBA" id="ARBA00023242"/>
    </source>
</evidence>
<dbReference type="Pfam" id="PF16575">
    <property type="entry name" value="CLP1_P"/>
    <property type="match status" value="1"/>
</dbReference>
<evidence type="ECO:0000256" key="4">
    <source>
        <dbReference type="ARBA" id="ARBA00022664"/>
    </source>
</evidence>
<dbReference type="Gene3D" id="3.40.50.300">
    <property type="entry name" value="P-loop containing nucleotide triphosphate hydrolases"/>
    <property type="match status" value="1"/>
</dbReference>
<comment type="subcellular location">
    <subcellularLocation>
        <location evidence="1 8">Nucleus</location>
    </subcellularLocation>
</comment>
<dbReference type="Gene3D" id="2.40.30.330">
    <property type="entry name" value="Pre-mRNA cleavage complex subunit Clp1, C-terminal domain"/>
    <property type="match status" value="1"/>
</dbReference>
<evidence type="ECO:0000259" key="12">
    <source>
        <dbReference type="Pfam" id="PF16573"/>
    </source>
</evidence>
<dbReference type="GO" id="GO:0051731">
    <property type="term" value="F:polynucleotide 5'-hydroxyl-kinase activity"/>
    <property type="evidence" value="ECO:0007669"/>
    <property type="project" value="InterPro"/>
</dbReference>
<feature type="binding site" evidence="8">
    <location>
        <begin position="150"/>
        <end position="155"/>
    </location>
    <ligand>
        <name>ATP</name>
        <dbReference type="ChEBI" id="CHEBI:30616"/>
    </ligand>
</feature>
<feature type="binding site" evidence="8">
    <location>
        <position position="20"/>
    </location>
    <ligand>
        <name>ATP</name>
        <dbReference type="ChEBI" id="CHEBI:30616"/>
    </ligand>
</feature>
<keyword evidence="10" id="KW-0812">Transmembrane</keyword>
<dbReference type="InterPro" id="IPR038238">
    <property type="entry name" value="Clp1_C_sf"/>
</dbReference>
<evidence type="ECO:0000256" key="5">
    <source>
        <dbReference type="ARBA" id="ARBA00022741"/>
    </source>
</evidence>
<dbReference type="SUPFAM" id="SSF52540">
    <property type="entry name" value="P-loop containing nucleoside triphosphate hydrolases"/>
    <property type="match status" value="1"/>
</dbReference>
<feature type="transmembrane region" description="Helical" evidence="10">
    <location>
        <begin position="684"/>
        <end position="708"/>
    </location>
</feature>
<evidence type="ECO:0000259" key="13">
    <source>
        <dbReference type="Pfam" id="PF16575"/>
    </source>
</evidence>
<dbReference type="InterPro" id="IPR038239">
    <property type="entry name" value="Clp1_N_sf"/>
</dbReference>
<protein>
    <recommendedName>
        <fullName evidence="3">Polynucleotide 5'-hydroxyl-kinase GRC3</fullName>
    </recommendedName>
    <alternativeName>
        <fullName evidence="2">Polynucleotide 5'-hydroxyl-kinase grc3</fullName>
    </alternativeName>
</protein>
<feature type="region of interest" description="Disordered" evidence="9">
    <location>
        <begin position="113"/>
        <end position="133"/>
    </location>
</feature>
<evidence type="ECO:0000256" key="2">
    <source>
        <dbReference type="ARBA" id="ARBA00018706"/>
    </source>
</evidence>
<feature type="domain" description="Clp1 P-loop" evidence="13">
    <location>
        <begin position="147"/>
        <end position="368"/>
    </location>
</feature>
<comment type="subunit">
    <text evidence="8">Component of a pre-mRNA cleavage factor complex. Interacts directly with PCF11.</text>
</comment>
<dbReference type="Pfam" id="PF16573">
    <property type="entry name" value="CLP1_N"/>
    <property type="match status" value="1"/>
</dbReference>
<dbReference type="InterPro" id="IPR027417">
    <property type="entry name" value="P-loop_NTPase"/>
</dbReference>
<feature type="transmembrane region" description="Helical" evidence="10">
    <location>
        <begin position="769"/>
        <end position="789"/>
    </location>
</feature>
<evidence type="ECO:0000256" key="3">
    <source>
        <dbReference type="ARBA" id="ARBA00019824"/>
    </source>
</evidence>
<dbReference type="InterPro" id="IPR028606">
    <property type="entry name" value="Clp1"/>
</dbReference>
<dbReference type="InterPro" id="IPR032324">
    <property type="entry name" value="Clp1_N"/>
</dbReference>
<comment type="function">
    <text evidence="8">Required for endonucleolytic cleavage during polyadenylation-dependent pre-mRNA 3'-end formation.</text>
</comment>
<feature type="transmembrane region" description="Helical" evidence="10">
    <location>
        <begin position="643"/>
        <end position="664"/>
    </location>
</feature>
<dbReference type="InterPro" id="IPR032319">
    <property type="entry name" value="CLP1_P"/>
</dbReference>
<feature type="domain" description="Clp1 C-terminal" evidence="11">
    <location>
        <begin position="390"/>
        <end position="540"/>
    </location>
</feature>
<dbReference type="EMBL" id="LN483142">
    <property type="protein sequence ID" value="CED82685.1"/>
    <property type="molecule type" value="Genomic_DNA"/>
</dbReference>
<reference evidence="14" key="1">
    <citation type="submission" date="2014-08" db="EMBL/GenBank/DDBJ databases">
        <authorList>
            <person name="Sharma Rahul"/>
            <person name="Thines Marco"/>
        </authorList>
    </citation>
    <scope>NUCLEOTIDE SEQUENCE</scope>
</reference>
<organism evidence="14">
    <name type="scientific">Phaffia rhodozyma</name>
    <name type="common">Yeast</name>
    <name type="synonym">Xanthophyllomyces dendrorhous</name>
    <dbReference type="NCBI Taxonomy" id="264483"/>
    <lineage>
        <taxon>Eukaryota</taxon>
        <taxon>Fungi</taxon>
        <taxon>Dikarya</taxon>
        <taxon>Basidiomycota</taxon>
        <taxon>Agaricomycotina</taxon>
        <taxon>Tremellomycetes</taxon>
        <taxon>Cystofilobasidiales</taxon>
        <taxon>Mrakiaceae</taxon>
        <taxon>Phaffia</taxon>
    </lineage>
</organism>
<proteinExistence type="inferred from homology"/>
<name>A0A0F7SQ85_PHARH</name>
<keyword evidence="10" id="KW-1133">Transmembrane helix</keyword>
<gene>
    <name evidence="8" type="primary">CLP1</name>
</gene>
<feature type="transmembrane region" description="Helical" evidence="10">
    <location>
        <begin position="620"/>
        <end position="637"/>
    </location>
</feature>
<dbReference type="PANTHER" id="PTHR12755">
    <property type="entry name" value="CLEAVAGE/POLYADENYLATION FACTOR IA SUBUNIT CLP1P"/>
    <property type="match status" value="1"/>
</dbReference>
<feature type="transmembrane region" description="Helical" evidence="10">
    <location>
        <begin position="720"/>
        <end position="739"/>
    </location>
</feature>
<evidence type="ECO:0000259" key="11">
    <source>
        <dbReference type="Pfam" id="PF06807"/>
    </source>
</evidence>
<feature type="transmembrane region" description="Helical" evidence="10">
    <location>
        <begin position="548"/>
        <end position="568"/>
    </location>
</feature>
<keyword evidence="10" id="KW-0472">Membrane</keyword>
<accession>A0A0F7SQ85</accession>
<dbReference type="FunFam" id="2.60.120.1030:FF:000001">
    <property type="entry name" value="Protein CLP1 homolog 5"/>
    <property type="match status" value="1"/>
</dbReference>
<sequence>MNILANAPSSQTWTLEPQSEYRFELEQAEFIAIQLTQGQAEIFGAEIAPNRWYHFMAECKAAVFTWEGCQLEMTGTPSTEYVSHETTFPALSNLHLALEGQRLRAHRYQTNRARTLKQASPAERAEAEASEWMDPELEDSPRLMVLGPEGSGKTTVCKTLINWTVRAGRESSPLFVNLDPSEGPHSPPGALSLTPIAHPLPTSTPAQTFGSPLPTGPPPSLSSTLLPLSWWYGYQTPGQPGRSRLWQQLVQDMGEKWETRRKGNKPLASAGLIVDTNGKFVDANLGKTEDGDKKEKYTFVREAVDAFKINILLVIGHEKLHMEMQRMFGGPNSRIKIVKLSKSAGVVDLDRSHRVRSQALQIKSYFYGDPPSTPSLLALPGATAMNPLGLSPHSTTVKFEDLSIWRVGEEYIAPSSALPIGSTRSISETQLVKVDPTLPAKESHLLNVVLALIKPPASIVQNGSASTAVANNESAKVKEEDEEGTVAAETVVEGDMGEELAKSEIIGYVVVTNIDIPRKRFTILSPNMGRLPSKTALRMELADLRYQLPLKLSNSIVYWSLVVFHIWNSFSYKPEYPPKETYLTPGKYAFWVWPVIHILLIGYTVVQFFPRAQSLVVDSIRWRFVSVGVISAAYLYFQIRKWYILAFLLSVALLSTVSSIFYLIRTRKRIVPEPTKFEIKLLEVTILLPFSLYHAWSIVLMVLTFFQAFGKDVHKEHAGAWTRVFVWLALLFLTLTSIGYAFASEAGDLAGCAVLTYVLWAIFENQEGIMFIHWSGLVFAIISSIAFLYTTYKSYKYHLLPPAPPPMVTRPRARTRGRSGGTTPTIGGLSQVSSPRSQPVSPQLPRGTLVNPSGTVTMPPVEQVSKTGPGQKVQNDQGETEDDSLLVREGSTSRPSEDIQRS</sequence>
<evidence type="ECO:0000256" key="1">
    <source>
        <dbReference type="ARBA" id="ARBA00004123"/>
    </source>
</evidence>
<evidence type="ECO:0000313" key="14">
    <source>
        <dbReference type="EMBL" id="CED82685.1"/>
    </source>
</evidence>
<dbReference type="InterPro" id="IPR010655">
    <property type="entry name" value="Clp1_C"/>
</dbReference>
<feature type="binding site" evidence="8">
    <location>
        <position position="60"/>
    </location>
    <ligand>
        <name>ATP</name>
        <dbReference type="ChEBI" id="CHEBI:30616"/>
    </ligand>
</feature>
<keyword evidence="4 8" id="KW-0507">mRNA processing</keyword>
<evidence type="ECO:0000256" key="8">
    <source>
        <dbReference type="HAMAP-Rule" id="MF_03035"/>
    </source>
</evidence>
<feature type="compositionally biased region" description="Polar residues" evidence="9">
    <location>
        <begin position="864"/>
        <end position="877"/>
    </location>
</feature>
<dbReference type="PANTHER" id="PTHR12755:SF6">
    <property type="entry name" value="POLYRIBONUCLEOTIDE 5'-HYDROXYL-KINASE CLP1"/>
    <property type="match status" value="1"/>
</dbReference>
<evidence type="ECO:0000256" key="10">
    <source>
        <dbReference type="SAM" id="Phobius"/>
    </source>
</evidence>
<dbReference type="Gene3D" id="2.60.120.1030">
    <property type="entry name" value="Clp1, DNA binding domain"/>
    <property type="match status" value="1"/>
</dbReference>